<sequence length="152" mass="16459">MSHLDSIRSLANQAGQTMTLVAAVGKEKATRAASVGKEKGLKAYAHAAVAASAGRSTLENRLKQVQTSSTYQNVKQRLWSKSSSGSSQPTDSVHFASTEKEYYKVDPSKVVVQRSNSSRRVNKSQPSLKRSATSVETSRVPSRDLVATEVEF</sequence>
<comment type="caution">
    <text evidence="2">The sequence shown here is derived from an EMBL/GenBank/DDBJ whole genome shotgun (WGS) entry which is preliminary data.</text>
</comment>
<protein>
    <submittedName>
        <fullName evidence="2">Uncharacterized protein</fullName>
    </submittedName>
</protein>
<name>A0A6G0WFZ3_9STRA</name>
<accession>A0A6G0WFZ3</accession>
<feature type="compositionally biased region" description="Polar residues" evidence="1">
    <location>
        <begin position="126"/>
        <end position="140"/>
    </location>
</feature>
<feature type="compositionally biased region" description="Low complexity" evidence="1">
    <location>
        <begin position="108"/>
        <end position="125"/>
    </location>
</feature>
<evidence type="ECO:0000256" key="1">
    <source>
        <dbReference type="SAM" id="MobiDB-lite"/>
    </source>
</evidence>
<feature type="region of interest" description="Disordered" evidence="1">
    <location>
        <begin position="64"/>
        <end position="152"/>
    </location>
</feature>
<feature type="compositionally biased region" description="Polar residues" evidence="1">
    <location>
        <begin position="64"/>
        <end position="91"/>
    </location>
</feature>
<dbReference type="EMBL" id="VJMJ01000232">
    <property type="protein sequence ID" value="KAF0725814.1"/>
    <property type="molecule type" value="Genomic_DNA"/>
</dbReference>
<evidence type="ECO:0000313" key="3">
    <source>
        <dbReference type="Proteomes" id="UP000481153"/>
    </source>
</evidence>
<feature type="compositionally biased region" description="Basic and acidic residues" evidence="1">
    <location>
        <begin position="97"/>
        <end position="107"/>
    </location>
</feature>
<reference evidence="2 3" key="1">
    <citation type="submission" date="2019-07" db="EMBL/GenBank/DDBJ databases">
        <title>Genomics analysis of Aphanomyces spp. identifies a new class of oomycete effector associated with host adaptation.</title>
        <authorList>
            <person name="Gaulin E."/>
        </authorList>
    </citation>
    <scope>NUCLEOTIDE SEQUENCE [LARGE SCALE GENOMIC DNA]</scope>
    <source>
        <strain evidence="2 3">ATCC 201684</strain>
    </source>
</reference>
<keyword evidence="3" id="KW-1185">Reference proteome</keyword>
<evidence type="ECO:0000313" key="2">
    <source>
        <dbReference type="EMBL" id="KAF0725814.1"/>
    </source>
</evidence>
<dbReference type="AlphaFoldDB" id="A0A6G0WFZ3"/>
<gene>
    <name evidence="2" type="ORF">Ae201684_015779</name>
</gene>
<proteinExistence type="predicted"/>
<dbReference type="VEuPathDB" id="FungiDB:AeMF1_006154"/>
<organism evidence="2 3">
    <name type="scientific">Aphanomyces euteiches</name>
    <dbReference type="NCBI Taxonomy" id="100861"/>
    <lineage>
        <taxon>Eukaryota</taxon>
        <taxon>Sar</taxon>
        <taxon>Stramenopiles</taxon>
        <taxon>Oomycota</taxon>
        <taxon>Saprolegniomycetes</taxon>
        <taxon>Saprolegniales</taxon>
        <taxon>Verrucalvaceae</taxon>
        <taxon>Aphanomyces</taxon>
    </lineage>
</organism>
<dbReference type="Proteomes" id="UP000481153">
    <property type="component" value="Unassembled WGS sequence"/>
</dbReference>